<comment type="caution">
    <text evidence="2">The sequence shown here is derived from an EMBL/GenBank/DDBJ whole genome shotgun (WGS) entry which is preliminary data.</text>
</comment>
<feature type="non-terminal residue" evidence="2">
    <location>
        <position position="52"/>
    </location>
</feature>
<reference evidence="2" key="1">
    <citation type="submission" date="2013-12" db="EMBL/GenBank/DDBJ databases">
        <title>A Varibaculum cambriense genome reconstructed from a premature infant gut community with otherwise low bacterial novelty that shifts toward anaerobic metabolism during the third week of life.</title>
        <authorList>
            <person name="Brown C.T."/>
            <person name="Sharon I."/>
            <person name="Thomas B.C."/>
            <person name="Castelle C.J."/>
            <person name="Morowitz M.J."/>
            <person name="Banfield J.F."/>
        </authorList>
    </citation>
    <scope>NUCLEOTIDE SEQUENCE</scope>
</reference>
<feature type="transmembrane region" description="Helical" evidence="1">
    <location>
        <begin position="26"/>
        <end position="48"/>
    </location>
</feature>
<sequence>MGRRREDGCGEDHHAAHDLVGRGHGVLGTLAALACVIGWGSEAVILAWGMRD</sequence>
<keyword evidence="1" id="KW-0812">Transmembrane</keyword>
<evidence type="ECO:0000256" key="1">
    <source>
        <dbReference type="SAM" id="Phobius"/>
    </source>
</evidence>
<name>W1YMK6_9ZZZZ</name>
<keyword evidence="1" id="KW-0472">Membrane</keyword>
<dbReference type="PROSITE" id="PS51257">
    <property type="entry name" value="PROKAR_LIPOPROTEIN"/>
    <property type="match status" value="1"/>
</dbReference>
<proteinExistence type="predicted"/>
<protein>
    <submittedName>
        <fullName evidence="2">Integral membrane protein</fullName>
    </submittedName>
</protein>
<gene>
    <name evidence="2" type="ORF">Q604_UNBC02431G0001</name>
</gene>
<evidence type="ECO:0000313" key="2">
    <source>
        <dbReference type="EMBL" id="ETJ43561.1"/>
    </source>
</evidence>
<dbReference type="AlphaFoldDB" id="W1YMK6"/>
<keyword evidence="1" id="KW-1133">Transmembrane helix</keyword>
<accession>W1YMK6</accession>
<dbReference type="EMBL" id="AZMM01002431">
    <property type="protein sequence ID" value="ETJ43561.1"/>
    <property type="molecule type" value="Genomic_DNA"/>
</dbReference>
<organism evidence="2">
    <name type="scientific">human gut metagenome</name>
    <dbReference type="NCBI Taxonomy" id="408170"/>
    <lineage>
        <taxon>unclassified sequences</taxon>
        <taxon>metagenomes</taxon>
        <taxon>organismal metagenomes</taxon>
    </lineage>
</organism>